<protein>
    <submittedName>
        <fullName evidence="2">DUF4307 domain-containing protein</fullName>
    </submittedName>
</protein>
<keyword evidence="1" id="KW-1133">Transmembrane helix</keyword>
<organism evidence="2 3">
    <name type="scientific">Streptomyces orinoci</name>
    <name type="common">Streptoverticillium orinoci</name>
    <dbReference type="NCBI Taxonomy" id="67339"/>
    <lineage>
        <taxon>Bacteria</taxon>
        <taxon>Bacillati</taxon>
        <taxon>Actinomycetota</taxon>
        <taxon>Actinomycetes</taxon>
        <taxon>Kitasatosporales</taxon>
        <taxon>Streptomycetaceae</taxon>
        <taxon>Streptomyces</taxon>
    </lineage>
</organism>
<evidence type="ECO:0000313" key="3">
    <source>
        <dbReference type="Proteomes" id="UP001552594"/>
    </source>
</evidence>
<proteinExistence type="predicted"/>
<dbReference type="Proteomes" id="UP001552594">
    <property type="component" value="Unassembled WGS sequence"/>
</dbReference>
<gene>
    <name evidence="2" type="ORF">AB0L16_04720</name>
</gene>
<dbReference type="EMBL" id="JBFAUK010000003">
    <property type="protein sequence ID" value="MEV5505766.1"/>
    <property type="molecule type" value="Genomic_DNA"/>
</dbReference>
<sequence length="136" mass="14452">MAAESPTLPEGRYGRTADQRADRKLKIAAIVLGTALAGGVGWAGVHYLTAPEVTGQLIRSRTVSDSSVQAVLEIRKDKSTEGVCTLRSLGSDGNEVARKDVPLERGRSHFTQLVTLRTTAWAAATDLEGCRTASNS</sequence>
<evidence type="ECO:0000256" key="1">
    <source>
        <dbReference type="SAM" id="Phobius"/>
    </source>
</evidence>
<dbReference type="RefSeq" id="WP_109282973.1">
    <property type="nucleotide sequence ID" value="NZ_JBFAUK010000003.1"/>
</dbReference>
<reference evidence="2 3" key="1">
    <citation type="submission" date="2024-06" db="EMBL/GenBank/DDBJ databases">
        <title>The Natural Products Discovery Center: Release of the First 8490 Sequenced Strains for Exploring Actinobacteria Biosynthetic Diversity.</title>
        <authorList>
            <person name="Kalkreuter E."/>
            <person name="Kautsar S.A."/>
            <person name="Yang D."/>
            <person name="Bader C.D."/>
            <person name="Teijaro C.N."/>
            <person name="Fluegel L."/>
            <person name="Davis C.M."/>
            <person name="Simpson J.R."/>
            <person name="Lauterbach L."/>
            <person name="Steele A.D."/>
            <person name="Gui C."/>
            <person name="Meng S."/>
            <person name="Li G."/>
            <person name="Viehrig K."/>
            <person name="Ye F."/>
            <person name="Su P."/>
            <person name="Kiefer A.F."/>
            <person name="Nichols A."/>
            <person name="Cepeda A.J."/>
            <person name="Yan W."/>
            <person name="Fan B."/>
            <person name="Jiang Y."/>
            <person name="Adhikari A."/>
            <person name="Zheng C.-J."/>
            <person name="Schuster L."/>
            <person name="Cowan T.M."/>
            <person name="Smanski M.J."/>
            <person name="Chevrette M.G."/>
            <person name="De Carvalho L.P.S."/>
            <person name="Shen B."/>
        </authorList>
    </citation>
    <scope>NUCLEOTIDE SEQUENCE [LARGE SCALE GENOMIC DNA]</scope>
    <source>
        <strain evidence="2 3">NPDC052347</strain>
    </source>
</reference>
<name>A0ABV3JSB1_STRON</name>
<dbReference type="InterPro" id="IPR025443">
    <property type="entry name" value="DUF4307"/>
</dbReference>
<dbReference type="Pfam" id="PF14155">
    <property type="entry name" value="DUF4307"/>
    <property type="match status" value="1"/>
</dbReference>
<keyword evidence="1" id="KW-0472">Membrane</keyword>
<keyword evidence="3" id="KW-1185">Reference proteome</keyword>
<keyword evidence="1" id="KW-0812">Transmembrane</keyword>
<evidence type="ECO:0000313" key="2">
    <source>
        <dbReference type="EMBL" id="MEV5505766.1"/>
    </source>
</evidence>
<accession>A0ABV3JSB1</accession>
<comment type="caution">
    <text evidence="2">The sequence shown here is derived from an EMBL/GenBank/DDBJ whole genome shotgun (WGS) entry which is preliminary data.</text>
</comment>
<feature type="transmembrane region" description="Helical" evidence="1">
    <location>
        <begin position="27"/>
        <end position="48"/>
    </location>
</feature>